<reference evidence="1" key="1">
    <citation type="submission" date="2014-05" db="EMBL/GenBank/DDBJ databases">
        <authorList>
            <person name="Chronopoulou M."/>
        </authorList>
    </citation>
    <scope>NUCLEOTIDE SEQUENCE</scope>
    <source>
        <tissue evidence="1">Whole organism</tissue>
    </source>
</reference>
<dbReference type="EMBL" id="HACA01003909">
    <property type="protein sequence ID" value="CDW21270.1"/>
    <property type="molecule type" value="Transcribed_RNA"/>
</dbReference>
<accession>A0A0K2T633</accession>
<evidence type="ECO:0000313" key="1">
    <source>
        <dbReference type="EMBL" id="CDW21270.1"/>
    </source>
</evidence>
<protein>
    <submittedName>
        <fullName evidence="1">Uncharacterized protein</fullName>
    </submittedName>
</protein>
<sequence>MFGCNVIPHTYVRPENHSNSIHIS</sequence>
<proteinExistence type="predicted"/>
<organism evidence="1">
    <name type="scientific">Lepeophtheirus salmonis</name>
    <name type="common">Salmon louse</name>
    <name type="synonym">Caligus salmonis</name>
    <dbReference type="NCBI Taxonomy" id="72036"/>
    <lineage>
        <taxon>Eukaryota</taxon>
        <taxon>Metazoa</taxon>
        <taxon>Ecdysozoa</taxon>
        <taxon>Arthropoda</taxon>
        <taxon>Crustacea</taxon>
        <taxon>Multicrustacea</taxon>
        <taxon>Hexanauplia</taxon>
        <taxon>Copepoda</taxon>
        <taxon>Siphonostomatoida</taxon>
        <taxon>Caligidae</taxon>
        <taxon>Lepeophtheirus</taxon>
    </lineage>
</organism>
<dbReference type="AlphaFoldDB" id="A0A0K2T633"/>
<name>A0A0K2T633_LEPSM</name>